<name>A0A848KXY5_9ACTN</name>
<dbReference type="EMBL" id="JABBNB010000020">
    <property type="protein sequence ID" value="NMO03102.1"/>
    <property type="molecule type" value="Genomic_DNA"/>
</dbReference>
<gene>
    <name evidence="1" type="ORF">HH308_17960</name>
</gene>
<evidence type="ECO:0000313" key="2">
    <source>
        <dbReference type="Proteomes" id="UP000550729"/>
    </source>
</evidence>
<comment type="caution">
    <text evidence="1">The sequence shown here is derived from an EMBL/GenBank/DDBJ whole genome shotgun (WGS) entry which is preliminary data.</text>
</comment>
<dbReference type="RefSeq" id="WP_170195611.1">
    <property type="nucleotide sequence ID" value="NZ_JABBNB010000020.1"/>
</dbReference>
<sequence>MTTVIILSILIPLVAATATIVYRVERRTQGISRVPLRRLTGPDAGRIAAELDTLLLLRRDGG</sequence>
<organism evidence="1 2">
    <name type="scientific">Gordonia asplenii</name>
    <dbReference type="NCBI Taxonomy" id="2725283"/>
    <lineage>
        <taxon>Bacteria</taxon>
        <taxon>Bacillati</taxon>
        <taxon>Actinomycetota</taxon>
        <taxon>Actinomycetes</taxon>
        <taxon>Mycobacteriales</taxon>
        <taxon>Gordoniaceae</taxon>
        <taxon>Gordonia</taxon>
    </lineage>
</organism>
<accession>A0A848KXY5</accession>
<protein>
    <submittedName>
        <fullName evidence="1">Uncharacterized protein</fullName>
    </submittedName>
</protein>
<reference evidence="1 2" key="1">
    <citation type="submission" date="2020-04" db="EMBL/GenBank/DDBJ databases">
        <title>Gordonia sp. nov. TBRC 11910.</title>
        <authorList>
            <person name="Suriyachadkun C."/>
        </authorList>
    </citation>
    <scope>NUCLEOTIDE SEQUENCE [LARGE SCALE GENOMIC DNA]</scope>
    <source>
        <strain evidence="1 2">TBRC 11910</strain>
    </source>
</reference>
<dbReference type="Proteomes" id="UP000550729">
    <property type="component" value="Unassembled WGS sequence"/>
</dbReference>
<proteinExistence type="predicted"/>
<keyword evidence="2" id="KW-1185">Reference proteome</keyword>
<evidence type="ECO:0000313" key="1">
    <source>
        <dbReference type="EMBL" id="NMO03102.1"/>
    </source>
</evidence>
<dbReference type="AlphaFoldDB" id="A0A848KXY5"/>